<name>A8XQB9_CAEBR</name>
<dbReference type="AlphaFoldDB" id="A8XQB9"/>
<evidence type="ECO:0000313" key="1">
    <source>
        <dbReference type="EMBL" id="CAP34837.1"/>
    </source>
</evidence>
<dbReference type="InParanoid" id="A8XQB9"/>
<proteinExistence type="predicted"/>
<dbReference type="CTD" id="8574088"/>
<gene>
    <name evidence="1" type="ORF">CBG17059</name>
    <name evidence="1" type="ORF">CBG_17059</name>
</gene>
<sequence>MPPSVRPVNGEMEIPVKVESIEEEENNMQLIVFDVIQEDVPQDTEARITSTMISCPSLGHFVHRRTLTNFDWIQSNNGVHGGSGNDDSNAKQIWKYGIDRNPDKKKNIEYVDWEQLDENLYMAQVDERQIQSRRRENHRRRLQALRGEGTLVDPIFIVLSDTEDEEVIVLDSDAEEVDPPESDEEFIVFD</sequence>
<dbReference type="RefSeq" id="XP_002632090.1">
    <property type="nucleotide sequence ID" value="XM_002632044.1"/>
</dbReference>
<dbReference type="EMBL" id="HE601138">
    <property type="protein sequence ID" value="CAP34837.1"/>
    <property type="molecule type" value="Genomic_DNA"/>
</dbReference>
<evidence type="ECO:0000313" key="2">
    <source>
        <dbReference type="Proteomes" id="UP000008549"/>
    </source>
</evidence>
<dbReference type="GeneID" id="8574088"/>
<dbReference type="HOGENOM" id="CLU_1429195_0_0_1"/>
<accession>A8XQB9</accession>
<reference evidence="1 2" key="2">
    <citation type="journal article" date="2011" name="PLoS Genet.">
        <title>Caenorhabditis briggsae recombinant inbred line genotypes reveal inter-strain incompatibility and the evolution of recombination.</title>
        <authorList>
            <person name="Ross J.A."/>
            <person name="Koboldt D.C."/>
            <person name="Staisch J.E."/>
            <person name="Chamberlin H.M."/>
            <person name="Gupta B.P."/>
            <person name="Miller R.D."/>
            <person name="Baird S.E."/>
            <person name="Haag E.S."/>
        </authorList>
    </citation>
    <scope>NUCLEOTIDE SEQUENCE [LARGE SCALE GENOMIC DNA]</scope>
    <source>
        <strain evidence="1 2">AF16</strain>
    </source>
</reference>
<reference evidence="1 2" key="1">
    <citation type="journal article" date="2003" name="PLoS Biol.">
        <title>The genome sequence of Caenorhabditis briggsae: a platform for comparative genomics.</title>
        <authorList>
            <person name="Stein L.D."/>
            <person name="Bao Z."/>
            <person name="Blasiar D."/>
            <person name="Blumenthal T."/>
            <person name="Brent M.R."/>
            <person name="Chen N."/>
            <person name="Chinwalla A."/>
            <person name="Clarke L."/>
            <person name="Clee C."/>
            <person name="Coghlan A."/>
            <person name="Coulson A."/>
            <person name="D'Eustachio P."/>
            <person name="Fitch D.H."/>
            <person name="Fulton L.A."/>
            <person name="Fulton R.E."/>
            <person name="Griffiths-Jones S."/>
            <person name="Harris T.W."/>
            <person name="Hillier L.W."/>
            <person name="Kamath R."/>
            <person name="Kuwabara P.E."/>
            <person name="Mardis E.R."/>
            <person name="Marra M.A."/>
            <person name="Miner T.L."/>
            <person name="Minx P."/>
            <person name="Mullikin J.C."/>
            <person name="Plumb R.W."/>
            <person name="Rogers J."/>
            <person name="Schein J.E."/>
            <person name="Sohrmann M."/>
            <person name="Spieth J."/>
            <person name="Stajich J.E."/>
            <person name="Wei C."/>
            <person name="Willey D."/>
            <person name="Wilson R.K."/>
            <person name="Durbin R."/>
            <person name="Waterston R.H."/>
        </authorList>
    </citation>
    <scope>NUCLEOTIDE SEQUENCE [LARGE SCALE GENOMIC DNA]</scope>
    <source>
        <strain evidence="1 2">AF16</strain>
    </source>
</reference>
<keyword evidence="2" id="KW-1185">Reference proteome</keyword>
<dbReference type="Proteomes" id="UP000008549">
    <property type="component" value="Unassembled WGS sequence"/>
</dbReference>
<dbReference type="KEGG" id="cbr:CBG_17059"/>
<organism evidence="1 2">
    <name type="scientific">Caenorhabditis briggsae</name>
    <dbReference type="NCBI Taxonomy" id="6238"/>
    <lineage>
        <taxon>Eukaryota</taxon>
        <taxon>Metazoa</taxon>
        <taxon>Ecdysozoa</taxon>
        <taxon>Nematoda</taxon>
        <taxon>Chromadorea</taxon>
        <taxon>Rhabditida</taxon>
        <taxon>Rhabditina</taxon>
        <taxon>Rhabditomorpha</taxon>
        <taxon>Rhabditoidea</taxon>
        <taxon>Rhabditidae</taxon>
        <taxon>Peloderinae</taxon>
        <taxon>Caenorhabditis</taxon>
    </lineage>
</organism>
<protein>
    <submittedName>
        <fullName evidence="1">Protein CBG17059</fullName>
    </submittedName>
</protein>